<organism evidence="2 3">
    <name type="scientific">Ignelater luminosus</name>
    <name type="common">Cucubano</name>
    <name type="synonym">Pyrophorus luminosus</name>
    <dbReference type="NCBI Taxonomy" id="2038154"/>
    <lineage>
        <taxon>Eukaryota</taxon>
        <taxon>Metazoa</taxon>
        <taxon>Ecdysozoa</taxon>
        <taxon>Arthropoda</taxon>
        <taxon>Hexapoda</taxon>
        <taxon>Insecta</taxon>
        <taxon>Pterygota</taxon>
        <taxon>Neoptera</taxon>
        <taxon>Endopterygota</taxon>
        <taxon>Coleoptera</taxon>
        <taxon>Polyphaga</taxon>
        <taxon>Elateriformia</taxon>
        <taxon>Elateroidea</taxon>
        <taxon>Elateridae</taxon>
        <taxon>Agrypninae</taxon>
        <taxon>Pyrophorini</taxon>
        <taxon>Ignelater</taxon>
    </lineage>
</organism>
<gene>
    <name evidence="2" type="ORF">ILUMI_21509</name>
</gene>
<feature type="region of interest" description="Disordered" evidence="1">
    <location>
        <begin position="63"/>
        <end position="103"/>
    </location>
</feature>
<dbReference type="AlphaFoldDB" id="A0A8K0CEF7"/>
<feature type="non-terminal residue" evidence="2">
    <location>
        <position position="1"/>
    </location>
</feature>
<feature type="compositionally biased region" description="Polar residues" evidence="1">
    <location>
        <begin position="83"/>
        <end position="92"/>
    </location>
</feature>
<sequence length="103" mass="11738">RELVYLNLNKDIKETLNSSSIREWFFGGDFGERSKTRKILGRSGQELRAPLVRSKVTRKLLAAKSLNYKSPPRTPALRCRQEISGSSKGRNSSQEDREILTNT</sequence>
<evidence type="ECO:0000256" key="1">
    <source>
        <dbReference type="SAM" id="MobiDB-lite"/>
    </source>
</evidence>
<feature type="non-terminal residue" evidence="2">
    <location>
        <position position="103"/>
    </location>
</feature>
<feature type="compositionally biased region" description="Basic and acidic residues" evidence="1">
    <location>
        <begin position="93"/>
        <end position="103"/>
    </location>
</feature>
<dbReference type="Proteomes" id="UP000801492">
    <property type="component" value="Unassembled WGS sequence"/>
</dbReference>
<keyword evidence="3" id="KW-1185">Reference proteome</keyword>
<protein>
    <submittedName>
        <fullName evidence="2">Uncharacterized protein</fullName>
    </submittedName>
</protein>
<dbReference type="EMBL" id="VTPC01090144">
    <property type="protein sequence ID" value="KAF2884674.1"/>
    <property type="molecule type" value="Genomic_DNA"/>
</dbReference>
<dbReference type="OrthoDB" id="6744247at2759"/>
<name>A0A8K0CEF7_IGNLU</name>
<comment type="caution">
    <text evidence="2">The sequence shown here is derived from an EMBL/GenBank/DDBJ whole genome shotgun (WGS) entry which is preliminary data.</text>
</comment>
<evidence type="ECO:0000313" key="2">
    <source>
        <dbReference type="EMBL" id="KAF2884674.1"/>
    </source>
</evidence>
<accession>A0A8K0CEF7</accession>
<proteinExistence type="predicted"/>
<evidence type="ECO:0000313" key="3">
    <source>
        <dbReference type="Proteomes" id="UP000801492"/>
    </source>
</evidence>
<reference evidence="2" key="1">
    <citation type="submission" date="2019-08" db="EMBL/GenBank/DDBJ databases">
        <title>The genome of the North American firefly Photinus pyralis.</title>
        <authorList>
            <consortium name="Photinus pyralis genome working group"/>
            <person name="Fallon T.R."/>
            <person name="Sander Lower S.E."/>
            <person name="Weng J.-K."/>
        </authorList>
    </citation>
    <scope>NUCLEOTIDE SEQUENCE</scope>
    <source>
        <strain evidence="2">TRF0915ILg1</strain>
        <tissue evidence="2">Whole body</tissue>
    </source>
</reference>